<dbReference type="PANTHER" id="PTHR43751">
    <property type="entry name" value="SULFATASE"/>
    <property type="match status" value="1"/>
</dbReference>
<evidence type="ECO:0000259" key="1">
    <source>
        <dbReference type="Pfam" id="PF16347"/>
    </source>
</evidence>
<dbReference type="EMBL" id="VSSQ01081473">
    <property type="protein sequence ID" value="MPN30374.1"/>
    <property type="molecule type" value="Genomic_DNA"/>
</dbReference>
<organism evidence="2">
    <name type="scientific">bioreactor metagenome</name>
    <dbReference type="NCBI Taxonomy" id="1076179"/>
    <lineage>
        <taxon>unclassified sequences</taxon>
        <taxon>metagenomes</taxon>
        <taxon>ecological metagenomes</taxon>
    </lineage>
</organism>
<proteinExistence type="predicted"/>
<reference evidence="2" key="1">
    <citation type="submission" date="2019-08" db="EMBL/GenBank/DDBJ databases">
        <authorList>
            <person name="Kucharzyk K."/>
            <person name="Murdoch R.W."/>
            <person name="Higgins S."/>
            <person name="Loffler F."/>
        </authorList>
    </citation>
    <scope>NUCLEOTIDE SEQUENCE</scope>
</reference>
<dbReference type="Gene3D" id="3.40.720.10">
    <property type="entry name" value="Alkaline Phosphatase, subunit A"/>
    <property type="match status" value="1"/>
</dbReference>
<dbReference type="InterPro" id="IPR017850">
    <property type="entry name" value="Alkaline_phosphatase_core_sf"/>
</dbReference>
<dbReference type="InterPro" id="IPR032506">
    <property type="entry name" value="SGSH_C"/>
</dbReference>
<dbReference type="SUPFAM" id="SSF53649">
    <property type="entry name" value="Alkaline phosphatase-like"/>
    <property type="match status" value="1"/>
</dbReference>
<feature type="domain" description="N-sulphoglucosamine sulphohydrolase C-terminal" evidence="1">
    <location>
        <begin position="5"/>
        <end position="104"/>
    </location>
</feature>
<dbReference type="InterPro" id="IPR052701">
    <property type="entry name" value="GAG_Ulvan_Degrading_Sulfatases"/>
</dbReference>
<accession>A0A645H204</accession>
<dbReference type="AlphaFoldDB" id="A0A645H204"/>
<evidence type="ECO:0000313" key="2">
    <source>
        <dbReference type="EMBL" id="MPN30374.1"/>
    </source>
</evidence>
<sequence>MPFGKWTCYRYGQHSAFIARFPSKIKSGVTNHALVQYEDILPSMIEFAGGKPIKGLDGRSCLNVIYGKKAEHRQWAYGIHNNIPEGTAYPIRSIQDKRFKLIVNLTPDANYFEKHMMNLSNPAQVWKYWVESAKTDDQAKFLVNRFEKRPAIEFYDLQEDPWELNNIANAPQYAKKIKSMKAELEKWMKKQGDKGISMDVKIPT</sequence>
<gene>
    <name evidence="2" type="ORF">SDC9_177845</name>
</gene>
<protein>
    <recommendedName>
        <fullName evidence="1">N-sulphoglucosamine sulphohydrolase C-terminal domain-containing protein</fullName>
    </recommendedName>
</protein>
<comment type="caution">
    <text evidence="2">The sequence shown here is derived from an EMBL/GenBank/DDBJ whole genome shotgun (WGS) entry which is preliminary data.</text>
</comment>
<dbReference type="Pfam" id="PF16347">
    <property type="entry name" value="SGSH_C"/>
    <property type="match status" value="1"/>
</dbReference>
<name>A0A645H204_9ZZZZ</name>
<dbReference type="PANTHER" id="PTHR43751:SF1">
    <property type="entry name" value="SULFATASE ATSG-RELATED"/>
    <property type="match status" value="1"/>
</dbReference>